<keyword evidence="4" id="KW-1185">Reference proteome</keyword>
<dbReference type="PANTHER" id="PTHR33446">
    <property type="entry name" value="PROTEIN TONB-RELATED"/>
    <property type="match status" value="1"/>
</dbReference>
<dbReference type="Gene3D" id="3.30.1150.10">
    <property type="match status" value="1"/>
</dbReference>
<comment type="caution">
    <text evidence="3">The sequence shown here is derived from an EMBL/GenBank/DDBJ whole genome shotgun (WGS) entry which is preliminary data.</text>
</comment>
<dbReference type="Pfam" id="PF03544">
    <property type="entry name" value="TonB_C"/>
    <property type="match status" value="1"/>
</dbReference>
<accession>A0ABU5QL58</accession>
<protein>
    <submittedName>
        <fullName evidence="3">Energy transducer TonB</fullName>
    </submittedName>
</protein>
<evidence type="ECO:0000313" key="3">
    <source>
        <dbReference type="EMBL" id="MEA5257787.1"/>
    </source>
</evidence>
<keyword evidence="1" id="KW-0732">Signal</keyword>
<reference evidence="3 4" key="1">
    <citation type="submission" date="2023-12" db="EMBL/GenBank/DDBJ databases">
        <title>Novel species of the genus Arcicella isolated from rivers.</title>
        <authorList>
            <person name="Lu H."/>
        </authorList>
    </citation>
    <scope>NUCLEOTIDE SEQUENCE [LARGE SCALE GENOMIC DNA]</scope>
    <source>
        <strain evidence="3 4">LMG 21963</strain>
    </source>
</reference>
<evidence type="ECO:0000313" key="4">
    <source>
        <dbReference type="Proteomes" id="UP001304671"/>
    </source>
</evidence>
<feature type="chain" id="PRO_5046630068" evidence="1">
    <location>
        <begin position="20"/>
        <end position="465"/>
    </location>
</feature>
<dbReference type="Proteomes" id="UP001304671">
    <property type="component" value="Unassembled WGS sequence"/>
</dbReference>
<evidence type="ECO:0000256" key="1">
    <source>
        <dbReference type="SAM" id="SignalP"/>
    </source>
</evidence>
<sequence>MKKILTSIVLTLLSLSTFAQTPSLEIDPIVEFIRETTQVPFMAKVTNTKGTVAIAVTIGENNLPEKYEILQTLTNECNQEALRVVKLINPKYLIDRLAGKKRIVLEVPFLKTFNVFYGKGYQMEYFDKNLKIHFGNEPMYARRYLVDTLSGKIIGNVEYFLIKDNVPSLIEISKLQIDSSQQYSSDFLRHSCDSTKIYHLTSLSKFNFPKLSQSFYGNGIAVYNDINNELYQYYSNGRILTFSKTIHQDKNRIIKWYANGLMASIIEISPNSNQQNSESADRYTAVWDSLGNKTVKNGEGFCEYCQSVDNDYLFESGLVTSGVKEGIWKGKNSKGEILYEEKYAKGVCINGTAHNNGQTIAYSMPEEQASFEGGMQGFAKHLQRNLRYPSSAQRANASGKVYVQFTVCTDGTLCDFSVIKGIGFGCDEESVRVLELSSGKWKPARQRGKPVRSKFTVPISYVLSR</sequence>
<organism evidence="3 4">
    <name type="scientific">Arcicella aquatica</name>
    <dbReference type="NCBI Taxonomy" id="217141"/>
    <lineage>
        <taxon>Bacteria</taxon>
        <taxon>Pseudomonadati</taxon>
        <taxon>Bacteroidota</taxon>
        <taxon>Cytophagia</taxon>
        <taxon>Cytophagales</taxon>
        <taxon>Flectobacillaceae</taxon>
        <taxon>Arcicella</taxon>
    </lineage>
</organism>
<evidence type="ECO:0000259" key="2">
    <source>
        <dbReference type="PROSITE" id="PS52015"/>
    </source>
</evidence>
<dbReference type="InterPro" id="IPR037682">
    <property type="entry name" value="TonB_C"/>
</dbReference>
<feature type="domain" description="TonB C-terminal" evidence="2">
    <location>
        <begin position="373"/>
        <end position="465"/>
    </location>
</feature>
<feature type="signal peptide" evidence="1">
    <location>
        <begin position="1"/>
        <end position="19"/>
    </location>
</feature>
<dbReference type="PROSITE" id="PS52015">
    <property type="entry name" value="TONB_CTD"/>
    <property type="match status" value="1"/>
</dbReference>
<dbReference type="SUPFAM" id="SSF74653">
    <property type="entry name" value="TolA/TonB C-terminal domain"/>
    <property type="match status" value="1"/>
</dbReference>
<name>A0ABU5QL58_9BACT</name>
<dbReference type="EMBL" id="JAYFUL010000009">
    <property type="protein sequence ID" value="MEA5257787.1"/>
    <property type="molecule type" value="Genomic_DNA"/>
</dbReference>
<gene>
    <name evidence="3" type="ORF">VB264_08320</name>
</gene>
<dbReference type="PANTHER" id="PTHR33446:SF2">
    <property type="entry name" value="PROTEIN TONB"/>
    <property type="match status" value="1"/>
</dbReference>
<dbReference type="InterPro" id="IPR051045">
    <property type="entry name" value="TonB-dependent_transducer"/>
</dbReference>
<proteinExistence type="predicted"/>
<dbReference type="RefSeq" id="WP_323248397.1">
    <property type="nucleotide sequence ID" value="NZ_JAYFUL010000009.1"/>
</dbReference>